<evidence type="ECO:0000313" key="5">
    <source>
        <dbReference type="Proteomes" id="UP001314796"/>
    </source>
</evidence>
<keyword evidence="5" id="KW-1185">Reference proteome</keyword>
<evidence type="ECO:0000256" key="2">
    <source>
        <dbReference type="SAM" id="Phobius"/>
    </source>
</evidence>
<evidence type="ECO:0000256" key="1">
    <source>
        <dbReference type="SAM" id="MobiDB-lite"/>
    </source>
</evidence>
<name>A0ABS2NLQ8_9FIRM</name>
<feature type="region of interest" description="Disordered" evidence="1">
    <location>
        <begin position="39"/>
        <end position="79"/>
    </location>
</feature>
<feature type="domain" description="Bypass of forespore C C-terminal" evidence="3">
    <location>
        <begin position="154"/>
        <end position="215"/>
    </location>
</feature>
<dbReference type="Pfam" id="PF08955">
    <property type="entry name" value="BofC_C"/>
    <property type="match status" value="1"/>
</dbReference>
<organism evidence="4 5">
    <name type="scientific">Alkaliphilus hydrothermalis</name>
    <dbReference type="NCBI Taxonomy" id="1482730"/>
    <lineage>
        <taxon>Bacteria</taxon>
        <taxon>Bacillati</taxon>
        <taxon>Bacillota</taxon>
        <taxon>Clostridia</taxon>
        <taxon>Peptostreptococcales</taxon>
        <taxon>Natronincolaceae</taxon>
        <taxon>Alkaliphilus</taxon>
    </lineage>
</organism>
<dbReference type="Proteomes" id="UP001314796">
    <property type="component" value="Unassembled WGS sequence"/>
</dbReference>
<keyword evidence="2" id="KW-0812">Transmembrane</keyword>
<proteinExistence type="predicted"/>
<gene>
    <name evidence="4" type="ORF">JOC73_000383</name>
</gene>
<comment type="caution">
    <text evidence="4">The sequence shown here is derived from an EMBL/GenBank/DDBJ whole genome shotgun (WGS) entry which is preliminary data.</text>
</comment>
<keyword evidence="2" id="KW-1133">Transmembrane helix</keyword>
<evidence type="ECO:0000313" key="4">
    <source>
        <dbReference type="EMBL" id="MBM7613874.1"/>
    </source>
</evidence>
<sequence length="218" mass="25140">MRRRRKAPFVIFALWLCIGMVGFLLGYYFAPEKGEKQPLHIGEGQNSVGDKAEKDNPPTANTVEEGEEEEEPENRPVSSYEVVVGEDTKVVFRTMYDRCKTINDDVMVPLENMVGLKEGEFKDYAADQFKEWQVVRFSGEEVVLYQMKDQYCPNHFLVMEDNGYIAIYQYNENGDKILVEKTQIPTSSLPKMDQDKLKYGIPLPTREKVDQLLEDYVG</sequence>
<keyword evidence="2" id="KW-0472">Membrane</keyword>
<feature type="transmembrane region" description="Helical" evidence="2">
    <location>
        <begin position="7"/>
        <end position="30"/>
    </location>
</feature>
<protein>
    <recommendedName>
        <fullName evidence="3">Bypass of forespore C C-terminal domain-containing protein</fullName>
    </recommendedName>
</protein>
<dbReference type="RefSeq" id="WP_204400163.1">
    <property type="nucleotide sequence ID" value="NZ_JAFBEE010000002.1"/>
</dbReference>
<reference evidence="4 5" key="1">
    <citation type="submission" date="2021-01" db="EMBL/GenBank/DDBJ databases">
        <title>Genomic Encyclopedia of Type Strains, Phase IV (KMG-IV): sequencing the most valuable type-strain genomes for metagenomic binning, comparative biology and taxonomic classification.</title>
        <authorList>
            <person name="Goeker M."/>
        </authorList>
    </citation>
    <scope>NUCLEOTIDE SEQUENCE [LARGE SCALE GENOMIC DNA]</scope>
    <source>
        <strain evidence="4 5">DSM 25890</strain>
    </source>
</reference>
<evidence type="ECO:0000259" key="3">
    <source>
        <dbReference type="Pfam" id="PF08955"/>
    </source>
</evidence>
<accession>A0ABS2NLQ8</accession>
<dbReference type="EMBL" id="JAFBEE010000002">
    <property type="protein sequence ID" value="MBM7613874.1"/>
    <property type="molecule type" value="Genomic_DNA"/>
</dbReference>
<dbReference type="InterPro" id="IPR015050">
    <property type="entry name" value="BofC_C"/>
</dbReference>